<evidence type="ECO:0000313" key="1">
    <source>
        <dbReference type="EMBL" id="MBP3193640.1"/>
    </source>
</evidence>
<accession>A0A8J7UVN4</accession>
<dbReference type="AlphaFoldDB" id="A0A8J7UVN4"/>
<protein>
    <submittedName>
        <fullName evidence="1">Uncharacterized protein</fullName>
    </submittedName>
</protein>
<comment type="caution">
    <text evidence="1">The sequence shown here is derived from an EMBL/GenBank/DDBJ whole genome shotgun (WGS) entry which is preliminary data.</text>
</comment>
<proteinExistence type="predicted"/>
<keyword evidence="2" id="KW-1185">Reference proteome</keyword>
<dbReference type="RefSeq" id="WP_210513095.1">
    <property type="nucleotide sequence ID" value="NZ_JAFIDN010000012.1"/>
</dbReference>
<evidence type="ECO:0000313" key="2">
    <source>
        <dbReference type="Proteomes" id="UP000673975"/>
    </source>
</evidence>
<dbReference type="Proteomes" id="UP000673975">
    <property type="component" value="Unassembled WGS sequence"/>
</dbReference>
<sequence length="84" mass="9780">MSDEFNPNAPEEFEDDINNLISELNSQFGEGRSRWYYDEPSETLFIELESIARLDDEEIGKKAEPVFDNSELDFEEIVLLPMTD</sequence>
<gene>
    <name evidence="1" type="ORF">NATSA_13265</name>
</gene>
<dbReference type="EMBL" id="JAFIDN010000012">
    <property type="protein sequence ID" value="MBP3193640.1"/>
    <property type="molecule type" value="Genomic_DNA"/>
</dbReference>
<name>A0A8J7UVN4_9BACT</name>
<organism evidence="1 2">
    <name type="scientific">Natronogracilivirga saccharolytica</name>
    <dbReference type="NCBI Taxonomy" id="2812953"/>
    <lineage>
        <taxon>Bacteria</taxon>
        <taxon>Pseudomonadati</taxon>
        <taxon>Balneolota</taxon>
        <taxon>Balneolia</taxon>
        <taxon>Balneolales</taxon>
        <taxon>Cyclonatronaceae</taxon>
        <taxon>Natronogracilivirga</taxon>
    </lineage>
</organism>
<reference evidence="1" key="1">
    <citation type="submission" date="2021-02" db="EMBL/GenBank/DDBJ databases">
        <title>Natronogracilivirga saccharolytica gen. nov. sp. nov. a new anaerobic, haloalkiliphilic carbohydrate-fermenting bacterium from soda lake and proposing of Cyclonatronumiaceae fam. nov. in the phylum Balneolaeota.</title>
        <authorList>
            <person name="Zhilina T.N."/>
            <person name="Sorokin D.Y."/>
            <person name="Zavarzina D.G."/>
            <person name="Toshchakov S.V."/>
            <person name="Kublanov I.V."/>
        </authorList>
    </citation>
    <scope>NUCLEOTIDE SEQUENCE</scope>
    <source>
        <strain evidence="1">Z-1702</strain>
    </source>
</reference>